<dbReference type="GO" id="GO:0004377">
    <property type="term" value="F:GDP-Man:Man(3)GlcNAc(2)-PP-Dol alpha-1,2-mannosyltransferase activity"/>
    <property type="evidence" value="ECO:0007669"/>
    <property type="project" value="InterPro"/>
</dbReference>
<dbReference type="InterPro" id="IPR038013">
    <property type="entry name" value="ALG11"/>
</dbReference>
<dbReference type="Pfam" id="PF00534">
    <property type="entry name" value="Glycos_transf_1"/>
    <property type="match status" value="1"/>
</dbReference>
<sequence length="406" mass="47299">MKAIVAHDNWARGGGGEFVSAYVVKTLLQAGHTVAIVALHKFDVEKIGQLFGIDISSVKVYSLSYRLLPLFGLYQKLLFFIPLQKAIKQFKPDIVFIDCERYKQILKLKKKFRFKLLEYIHFPFHASMIERGIVPKEYRDVLENYSPAIDIEKNKYRKGFWRYYYRLWLRLYDAVARGNPFDSADIVMTNSCFTAKLIKLLWGGEPVVLYPPVRVRDFDSYGLKSFEDRDNSVVMVGRISPEKRIEDVIDAIALSSTKPMLRIVGTLIPRLRWYKEFLEDRARKRGINIEFYINVPREYMVKIISSSRVFVHATRCEHFGIAVVEAMAGGCPVIVHKCGGSYEDIINRGEYGLYYESIEDLAENIDRLLSSRSIWEYYHRKSLTRAQQFDEKVFTQKFLEILKKIG</sequence>
<dbReference type="EMBL" id="DRUB01000039">
    <property type="protein sequence ID" value="HHR95669.1"/>
    <property type="molecule type" value="Genomic_DNA"/>
</dbReference>
<feature type="domain" description="Glycosyltransferase subfamily 4-like N-terminal" evidence="2">
    <location>
        <begin position="14"/>
        <end position="213"/>
    </location>
</feature>
<gene>
    <name evidence="3" type="ORF">ENL47_02340</name>
</gene>
<evidence type="ECO:0000313" key="3">
    <source>
        <dbReference type="EMBL" id="HHR95669.1"/>
    </source>
</evidence>
<organism evidence="3">
    <name type="scientific">Ignisphaera aggregans</name>
    <dbReference type="NCBI Taxonomy" id="334771"/>
    <lineage>
        <taxon>Archaea</taxon>
        <taxon>Thermoproteota</taxon>
        <taxon>Thermoprotei</taxon>
        <taxon>Desulfurococcales</taxon>
        <taxon>Desulfurococcaceae</taxon>
        <taxon>Ignisphaera</taxon>
    </lineage>
</organism>
<dbReference type="PANTHER" id="PTHR45919:SF1">
    <property type="entry name" value="GDP-MAN:MAN(3)GLCNAC(2)-PP-DOL ALPHA-1,2-MANNOSYLTRANSFERASE"/>
    <property type="match status" value="1"/>
</dbReference>
<dbReference type="InterPro" id="IPR001296">
    <property type="entry name" value="Glyco_trans_1"/>
</dbReference>
<dbReference type="Pfam" id="PF13439">
    <property type="entry name" value="Glyco_transf_4"/>
    <property type="match status" value="1"/>
</dbReference>
<dbReference type="GO" id="GO:0006487">
    <property type="term" value="P:protein N-linked glycosylation"/>
    <property type="evidence" value="ECO:0007669"/>
    <property type="project" value="TreeGrafter"/>
</dbReference>
<dbReference type="InterPro" id="IPR028098">
    <property type="entry name" value="Glyco_trans_4-like_N"/>
</dbReference>
<reference evidence="3" key="1">
    <citation type="journal article" date="2020" name="mSystems">
        <title>Genome- and Community-Level Interaction Insights into Carbon Utilization and Element Cycling Functions of Hydrothermarchaeota in Hydrothermal Sediment.</title>
        <authorList>
            <person name="Zhou Z."/>
            <person name="Liu Y."/>
            <person name="Xu W."/>
            <person name="Pan J."/>
            <person name="Luo Z.H."/>
            <person name="Li M."/>
        </authorList>
    </citation>
    <scope>NUCLEOTIDE SEQUENCE [LARGE SCALE GENOMIC DNA]</scope>
    <source>
        <strain evidence="3">SpSt-1</strain>
    </source>
</reference>
<comment type="caution">
    <text evidence="3">The sequence shown here is derived from an EMBL/GenBank/DDBJ whole genome shotgun (WGS) entry which is preliminary data.</text>
</comment>
<accession>A0A7C5USM1</accession>
<feature type="domain" description="Glycosyl transferase family 1" evidence="1">
    <location>
        <begin position="227"/>
        <end position="376"/>
    </location>
</feature>
<dbReference type="PANTHER" id="PTHR45919">
    <property type="entry name" value="GDP-MAN:MAN(3)GLCNAC(2)-PP-DOL ALPHA-1,2-MANNOSYLTRANSFERASE"/>
    <property type="match status" value="1"/>
</dbReference>
<dbReference type="GO" id="GO:0016020">
    <property type="term" value="C:membrane"/>
    <property type="evidence" value="ECO:0007669"/>
    <property type="project" value="TreeGrafter"/>
</dbReference>
<keyword evidence="3" id="KW-0808">Transferase</keyword>
<evidence type="ECO:0000259" key="2">
    <source>
        <dbReference type="Pfam" id="PF13439"/>
    </source>
</evidence>
<dbReference type="AlphaFoldDB" id="A0A7C5USM1"/>
<protein>
    <submittedName>
        <fullName evidence="3">Glycosyltransferase</fullName>
    </submittedName>
</protein>
<dbReference type="SUPFAM" id="SSF53756">
    <property type="entry name" value="UDP-Glycosyltransferase/glycogen phosphorylase"/>
    <property type="match status" value="1"/>
</dbReference>
<evidence type="ECO:0000259" key="1">
    <source>
        <dbReference type="Pfam" id="PF00534"/>
    </source>
</evidence>
<proteinExistence type="predicted"/>
<dbReference type="Gene3D" id="3.40.50.2000">
    <property type="entry name" value="Glycogen Phosphorylase B"/>
    <property type="match status" value="2"/>
</dbReference>
<name>A0A7C5USM1_9CREN</name>